<dbReference type="SUPFAM" id="SSF54593">
    <property type="entry name" value="Glyoxalase/Bleomycin resistance protein/Dihydroxybiphenyl dioxygenase"/>
    <property type="match status" value="1"/>
</dbReference>
<dbReference type="PROSITE" id="PS51819">
    <property type="entry name" value="VOC"/>
    <property type="match status" value="1"/>
</dbReference>
<dbReference type="AlphaFoldDB" id="A0A1B2HYJ7"/>
<evidence type="ECO:0000313" key="2">
    <source>
        <dbReference type="EMBL" id="ANZ42808.1"/>
    </source>
</evidence>
<dbReference type="Proteomes" id="UP000093053">
    <property type="component" value="Chromosome"/>
</dbReference>
<gene>
    <name evidence="2" type="ORF">BBK82_16735</name>
</gene>
<organism evidence="2 3">
    <name type="scientific">Lentzea guizhouensis</name>
    <dbReference type="NCBI Taxonomy" id="1586287"/>
    <lineage>
        <taxon>Bacteria</taxon>
        <taxon>Bacillati</taxon>
        <taxon>Actinomycetota</taxon>
        <taxon>Actinomycetes</taxon>
        <taxon>Pseudonocardiales</taxon>
        <taxon>Pseudonocardiaceae</taxon>
        <taxon>Lentzea</taxon>
    </lineage>
</organism>
<keyword evidence="3" id="KW-1185">Reference proteome</keyword>
<dbReference type="Pfam" id="PF00903">
    <property type="entry name" value="Glyoxalase"/>
    <property type="match status" value="1"/>
</dbReference>
<dbReference type="InterPro" id="IPR029068">
    <property type="entry name" value="Glyas_Bleomycin-R_OHBP_Dase"/>
</dbReference>
<dbReference type="EMBL" id="CP016793">
    <property type="protein sequence ID" value="ANZ42808.1"/>
    <property type="molecule type" value="Genomic_DNA"/>
</dbReference>
<feature type="domain" description="VOC" evidence="1">
    <location>
        <begin position="6"/>
        <end position="126"/>
    </location>
</feature>
<dbReference type="KEGG" id="led:BBK82_16735"/>
<protein>
    <submittedName>
        <fullName evidence="2">Glyoxalase</fullName>
    </submittedName>
</protein>
<evidence type="ECO:0000313" key="3">
    <source>
        <dbReference type="Proteomes" id="UP000093053"/>
    </source>
</evidence>
<dbReference type="CDD" id="cd06587">
    <property type="entry name" value="VOC"/>
    <property type="match status" value="1"/>
</dbReference>
<dbReference type="InterPro" id="IPR037523">
    <property type="entry name" value="VOC_core"/>
</dbReference>
<proteinExistence type="predicted"/>
<dbReference type="InterPro" id="IPR004360">
    <property type="entry name" value="Glyas_Fos-R_dOase_dom"/>
</dbReference>
<dbReference type="RefSeq" id="WP_065921133.1">
    <property type="nucleotide sequence ID" value="NZ_CP016793.1"/>
</dbReference>
<dbReference type="OrthoDB" id="317332at2"/>
<evidence type="ECO:0000259" key="1">
    <source>
        <dbReference type="PROSITE" id="PS51819"/>
    </source>
</evidence>
<dbReference type="Gene3D" id="3.10.180.10">
    <property type="entry name" value="2,3-Dihydroxybiphenyl 1,2-Dioxygenase, domain 1"/>
    <property type="match status" value="1"/>
</dbReference>
<reference evidence="2 3" key="1">
    <citation type="submission" date="2016-07" db="EMBL/GenBank/DDBJ databases">
        <title>Complete genome sequence of the Lentzea guizhouensis DHS C013.</title>
        <authorList>
            <person name="Cao C."/>
        </authorList>
    </citation>
    <scope>NUCLEOTIDE SEQUENCE [LARGE SCALE GENOMIC DNA]</scope>
    <source>
        <strain evidence="2 3">DHS C013</strain>
    </source>
</reference>
<accession>A0A1B2HYJ7</accession>
<dbReference type="STRING" id="1586287.BBK82_16735"/>
<name>A0A1B2HYJ7_9PSEU</name>
<sequence length="147" mass="15890">MAQLRGIRGVKIPVTDLARSIDWYGKVFEFAVEWEFADADGVVRGVAGHVSDGAAGLSLRENPDKARAVAGFDPVNWAVGTRADLAEWIEHLDGLGIAHSPEIEASIGWLLVFTDPDGLEVHLYTDEEHGVDHGDRPGYGRRVGMAG</sequence>